<sequence length="91" mass="9994">MLCPSGQSQDPRINFTTGTSASAFSMVKNNSNVGIEEWCFGMFCDEPSIVLGPDDNRVQIQKPLDIGPIRTLLSTGLWSMKPYVFIAVPLL</sequence>
<organism evidence="1 2">
    <name type="scientific">Nephila pilipes</name>
    <name type="common">Giant wood spider</name>
    <name type="synonym">Nephila maculata</name>
    <dbReference type="NCBI Taxonomy" id="299642"/>
    <lineage>
        <taxon>Eukaryota</taxon>
        <taxon>Metazoa</taxon>
        <taxon>Ecdysozoa</taxon>
        <taxon>Arthropoda</taxon>
        <taxon>Chelicerata</taxon>
        <taxon>Arachnida</taxon>
        <taxon>Araneae</taxon>
        <taxon>Araneomorphae</taxon>
        <taxon>Entelegynae</taxon>
        <taxon>Araneoidea</taxon>
        <taxon>Nephilidae</taxon>
        <taxon>Nephila</taxon>
    </lineage>
</organism>
<dbReference type="AlphaFoldDB" id="A0A8X6QKI1"/>
<evidence type="ECO:0000313" key="1">
    <source>
        <dbReference type="EMBL" id="GFU18461.1"/>
    </source>
</evidence>
<reference evidence="1" key="1">
    <citation type="submission" date="2020-08" db="EMBL/GenBank/DDBJ databases">
        <title>Multicomponent nature underlies the extraordinary mechanical properties of spider dragline silk.</title>
        <authorList>
            <person name="Kono N."/>
            <person name="Nakamura H."/>
            <person name="Mori M."/>
            <person name="Yoshida Y."/>
            <person name="Ohtoshi R."/>
            <person name="Malay A.D."/>
            <person name="Moran D.A.P."/>
            <person name="Tomita M."/>
            <person name="Numata K."/>
            <person name="Arakawa K."/>
        </authorList>
    </citation>
    <scope>NUCLEOTIDE SEQUENCE</scope>
</reference>
<name>A0A8X6QKI1_NEPPI</name>
<proteinExistence type="predicted"/>
<protein>
    <submittedName>
        <fullName evidence="1">Uncharacterized protein</fullName>
    </submittedName>
</protein>
<comment type="caution">
    <text evidence="1">The sequence shown here is derived from an EMBL/GenBank/DDBJ whole genome shotgun (WGS) entry which is preliminary data.</text>
</comment>
<gene>
    <name evidence="1" type="ORF">NPIL_554631</name>
</gene>
<accession>A0A8X6QKI1</accession>
<keyword evidence="2" id="KW-1185">Reference proteome</keyword>
<dbReference type="EMBL" id="BMAW01080195">
    <property type="protein sequence ID" value="GFU18461.1"/>
    <property type="molecule type" value="Genomic_DNA"/>
</dbReference>
<evidence type="ECO:0000313" key="2">
    <source>
        <dbReference type="Proteomes" id="UP000887013"/>
    </source>
</evidence>
<dbReference type="Proteomes" id="UP000887013">
    <property type="component" value="Unassembled WGS sequence"/>
</dbReference>